<keyword evidence="2" id="KW-0812">Transmembrane</keyword>
<comment type="caution">
    <text evidence="5">The sequence shown here is derived from an EMBL/GenBank/DDBJ whole genome shotgun (WGS) entry which is preliminary data.</text>
</comment>
<feature type="transmembrane region" description="Helical" evidence="2">
    <location>
        <begin position="149"/>
        <end position="170"/>
    </location>
</feature>
<feature type="region of interest" description="Disordered" evidence="1">
    <location>
        <begin position="438"/>
        <end position="463"/>
    </location>
</feature>
<dbReference type="Pfam" id="PF10348">
    <property type="entry name" value="DUF2427"/>
    <property type="match status" value="1"/>
</dbReference>
<evidence type="ECO:0000259" key="3">
    <source>
        <dbReference type="Pfam" id="PF10348"/>
    </source>
</evidence>
<sequence length="463" mass="51223">MGIATRLLFCATALGTTITAHDHHGTESKIPEGETVSAEPLGTIMWIHILIQMFAYGVVFPIGMVFGISKSRWHVPTQVFGTALAIVGFCLGHTHTGREFTSNNVHASFAWILQILLGAQVVLGLYLKGHWEKGINGRMRKLIRPCHSVLGKLMPILSWTQMLFGGITTLGFCQGDYLGQCAAHFIMGSAFVGYGILLTIILLVGQVWLRRSRRSQEFYDSAVLAAWGCVNTFTEHHWGTAWVRNDWQHTTIGILWWCAGAVGMWLSWDRGGKPKRNFIPGAVLFITGWTMSAHPQELMVSAATHSVFGFTLMTAGISRIIEIALILTDGHSVSADGRSWNSFQFIPIFCLYAAGFLLMGANAEQMRLIDASSIDHVSYILVLLSIACIIFLFANVLIYVYDRLANTQLDNTKNCSNGRVRPVDEFEQHCLISDDEDDADESKHMLDDGGIPSTLVKDNQARA</sequence>
<evidence type="ECO:0000259" key="4">
    <source>
        <dbReference type="Pfam" id="PF10355"/>
    </source>
</evidence>
<name>A0ABR4H0Q2_9EURO</name>
<feature type="transmembrane region" description="Helical" evidence="2">
    <location>
        <begin position="246"/>
        <end position="266"/>
    </location>
</feature>
<evidence type="ECO:0000313" key="5">
    <source>
        <dbReference type="EMBL" id="KAL2808905.1"/>
    </source>
</evidence>
<keyword evidence="6" id="KW-1185">Reference proteome</keyword>
<dbReference type="PANTHER" id="PTHR31685:SF2">
    <property type="entry name" value="PROTEIN YTP1"/>
    <property type="match status" value="1"/>
</dbReference>
<evidence type="ECO:0000256" key="2">
    <source>
        <dbReference type="SAM" id="Phobius"/>
    </source>
</evidence>
<accession>A0ABR4H0Q2</accession>
<dbReference type="PANTHER" id="PTHR31685">
    <property type="entry name" value="INTEGRAL MEMBRANE PROTEIN (AFU_ORTHOLOGUE AFUA_6G12730)-RELATED"/>
    <property type="match status" value="1"/>
</dbReference>
<dbReference type="EMBL" id="JBFXLT010000101">
    <property type="protein sequence ID" value="KAL2808905.1"/>
    <property type="molecule type" value="Genomic_DNA"/>
</dbReference>
<feature type="transmembrane region" description="Helical" evidence="2">
    <location>
        <begin position="379"/>
        <end position="401"/>
    </location>
</feature>
<keyword evidence="2" id="KW-0472">Membrane</keyword>
<dbReference type="Proteomes" id="UP001610334">
    <property type="component" value="Unassembled WGS sequence"/>
</dbReference>
<proteinExistence type="predicted"/>
<gene>
    <name evidence="5" type="ORF">BJX63DRAFT_407627</name>
</gene>
<feature type="transmembrane region" description="Helical" evidence="2">
    <location>
        <begin position="182"/>
        <end position="205"/>
    </location>
</feature>
<reference evidence="5 6" key="1">
    <citation type="submission" date="2024-07" db="EMBL/GenBank/DDBJ databases">
        <title>Section-level genome sequencing and comparative genomics of Aspergillus sections Usti and Cavernicolus.</title>
        <authorList>
            <consortium name="Lawrence Berkeley National Laboratory"/>
            <person name="Nybo J.L."/>
            <person name="Vesth T.C."/>
            <person name="Theobald S."/>
            <person name="Frisvad J.C."/>
            <person name="Larsen T.O."/>
            <person name="Kjaerboelling I."/>
            <person name="Rothschild-Mancinelli K."/>
            <person name="Lyhne E.K."/>
            <person name="Kogle M.E."/>
            <person name="Barry K."/>
            <person name="Clum A."/>
            <person name="Na H."/>
            <person name="Ledsgaard L."/>
            <person name="Lin J."/>
            <person name="Lipzen A."/>
            <person name="Kuo A."/>
            <person name="Riley R."/>
            <person name="Mondo S."/>
            <person name="Labutti K."/>
            <person name="Haridas S."/>
            <person name="Pangalinan J."/>
            <person name="Salamov A.A."/>
            <person name="Simmons B.A."/>
            <person name="Magnuson J.K."/>
            <person name="Chen J."/>
            <person name="Drula E."/>
            <person name="Henrissat B."/>
            <person name="Wiebenga A."/>
            <person name="Lubbers R.J."/>
            <person name="Gomes A.C."/>
            <person name="Makela M.R."/>
            <person name="Stajich J."/>
            <person name="Grigoriev I.V."/>
            <person name="Mortensen U.H."/>
            <person name="De Vries R.P."/>
            <person name="Baker S.E."/>
            <person name="Andersen M.R."/>
        </authorList>
    </citation>
    <scope>NUCLEOTIDE SEQUENCE [LARGE SCALE GENOMIC DNA]</scope>
    <source>
        <strain evidence="5 6">CBS 588.65</strain>
    </source>
</reference>
<dbReference type="Gene3D" id="1.20.120.1770">
    <property type="match status" value="1"/>
</dbReference>
<dbReference type="CDD" id="cd08760">
    <property type="entry name" value="Cyt_b561_FRRS1_like"/>
    <property type="match status" value="1"/>
</dbReference>
<protein>
    <submittedName>
        <fullName evidence="5">Uncharacterized protein</fullName>
    </submittedName>
</protein>
<feature type="transmembrane region" description="Helical" evidence="2">
    <location>
        <begin position="44"/>
        <end position="67"/>
    </location>
</feature>
<dbReference type="InterPro" id="IPR018827">
    <property type="entry name" value="YTP1_C"/>
</dbReference>
<keyword evidence="2" id="KW-1133">Transmembrane helix</keyword>
<feature type="transmembrane region" description="Helical" evidence="2">
    <location>
        <begin position="108"/>
        <end position="128"/>
    </location>
</feature>
<organism evidence="5 6">
    <name type="scientific">Aspergillus granulosus</name>
    <dbReference type="NCBI Taxonomy" id="176169"/>
    <lineage>
        <taxon>Eukaryota</taxon>
        <taxon>Fungi</taxon>
        <taxon>Dikarya</taxon>
        <taxon>Ascomycota</taxon>
        <taxon>Pezizomycotina</taxon>
        <taxon>Eurotiomycetes</taxon>
        <taxon>Eurotiomycetidae</taxon>
        <taxon>Eurotiales</taxon>
        <taxon>Aspergillaceae</taxon>
        <taxon>Aspergillus</taxon>
        <taxon>Aspergillus subgen. Nidulantes</taxon>
    </lineage>
</organism>
<feature type="domain" description="Protein YTP1-like C-terminal" evidence="4">
    <location>
        <begin position="158"/>
        <end position="401"/>
    </location>
</feature>
<evidence type="ECO:0000256" key="1">
    <source>
        <dbReference type="SAM" id="MobiDB-lite"/>
    </source>
</evidence>
<feature type="transmembrane region" description="Helical" evidence="2">
    <location>
        <begin position="79"/>
        <end position="96"/>
    </location>
</feature>
<evidence type="ECO:0000313" key="6">
    <source>
        <dbReference type="Proteomes" id="UP001610334"/>
    </source>
</evidence>
<feature type="transmembrane region" description="Helical" evidence="2">
    <location>
        <begin position="340"/>
        <end position="359"/>
    </location>
</feature>
<feature type="domain" description="DUF2427" evidence="3">
    <location>
        <begin position="29"/>
        <end position="130"/>
    </location>
</feature>
<dbReference type="InterPro" id="IPR018825">
    <property type="entry name" value="DUF2427"/>
</dbReference>
<feature type="transmembrane region" description="Helical" evidence="2">
    <location>
        <begin position="307"/>
        <end position="328"/>
    </location>
</feature>
<dbReference type="Pfam" id="PF10355">
    <property type="entry name" value="Ytp1"/>
    <property type="match status" value="1"/>
</dbReference>